<accession>A0A9R1W2L4</accession>
<dbReference type="Pfam" id="PF01798">
    <property type="entry name" value="Nop"/>
    <property type="match status" value="1"/>
</dbReference>
<protein>
    <recommendedName>
        <fullName evidence="1">Nop domain-containing protein</fullName>
    </recommendedName>
</protein>
<dbReference type="InterPro" id="IPR036070">
    <property type="entry name" value="Nop_dom_sf"/>
</dbReference>
<dbReference type="SUPFAM" id="SSF89124">
    <property type="entry name" value="Nop domain"/>
    <property type="match status" value="1"/>
</dbReference>
<evidence type="ECO:0000259" key="1">
    <source>
        <dbReference type="PROSITE" id="PS51358"/>
    </source>
</evidence>
<evidence type="ECO:0000313" key="3">
    <source>
        <dbReference type="Proteomes" id="UP000235145"/>
    </source>
</evidence>
<dbReference type="Gene3D" id="1.10.246.90">
    <property type="entry name" value="Nop domain"/>
    <property type="match status" value="1"/>
</dbReference>
<dbReference type="Gene3D" id="1.10.287.660">
    <property type="entry name" value="Helix hairpin bin"/>
    <property type="match status" value="1"/>
</dbReference>
<name>A0A9R1W2L4_LACSA</name>
<dbReference type="EMBL" id="NBSK02000003">
    <property type="protein sequence ID" value="KAJ0217220.1"/>
    <property type="molecule type" value="Genomic_DNA"/>
</dbReference>
<dbReference type="GO" id="GO:0030515">
    <property type="term" value="F:snoRNA binding"/>
    <property type="evidence" value="ECO:0000318"/>
    <property type="project" value="GO_Central"/>
</dbReference>
<keyword evidence="3" id="KW-1185">Reference proteome</keyword>
<gene>
    <name evidence="2" type="ORF">LSAT_V11C300121610</name>
</gene>
<dbReference type="PANTHER" id="PTHR10894">
    <property type="entry name" value="NUCLEOLAR PROTEIN 5 NUCLEOLAR PROTEIN NOP5 NOP58"/>
    <property type="match status" value="1"/>
</dbReference>
<reference evidence="2 3" key="1">
    <citation type="journal article" date="2017" name="Nat. Commun.">
        <title>Genome assembly with in vitro proximity ligation data and whole-genome triplication in lettuce.</title>
        <authorList>
            <person name="Reyes-Chin-Wo S."/>
            <person name="Wang Z."/>
            <person name="Yang X."/>
            <person name="Kozik A."/>
            <person name="Arikit S."/>
            <person name="Song C."/>
            <person name="Xia L."/>
            <person name="Froenicke L."/>
            <person name="Lavelle D.O."/>
            <person name="Truco M.J."/>
            <person name="Xia R."/>
            <person name="Zhu S."/>
            <person name="Xu C."/>
            <person name="Xu H."/>
            <person name="Xu X."/>
            <person name="Cox K."/>
            <person name="Korf I."/>
            <person name="Meyers B.C."/>
            <person name="Michelmore R.W."/>
        </authorList>
    </citation>
    <scope>NUCLEOTIDE SEQUENCE [LARGE SCALE GENOMIC DNA]</scope>
    <source>
        <strain evidence="3">cv. Salinas</strain>
        <tissue evidence="2">Seedlings</tissue>
    </source>
</reference>
<organism evidence="2 3">
    <name type="scientific">Lactuca sativa</name>
    <name type="common">Garden lettuce</name>
    <dbReference type="NCBI Taxonomy" id="4236"/>
    <lineage>
        <taxon>Eukaryota</taxon>
        <taxon>Viridiplantae</taxon>
        <taxon>Streptophyta</taxon>
        <taxon>Embryophyta</taxon>
        <taxon>Tracheophyta</taxon>
        <taxon>Spermatophyta</taxon>
        <taxon>Magnoliopsida</taxon>
        <taxon>eudicotyledons</taxon>
        <taxon>Gunneridae</taxon>
        <taxon>Pentapetalae</taxon>
        <taxon>asterids</taxon>
        <taxon>campanulids</taxon>
        <taxon>Asterales</taxon>
        <taxon>Asteraceae</taxon>
        <taxon>Cichorioideae</taxon>
        <taxon>Cichorieae</taxon>
        <taxon>Lactucinae</taxon>
        <taxon>Lactuca</taxon>
    </lineage>
</organism>
<dbReference type="Gene3D" id="1.10.150.460">
    <property type="match status" value="1"/>
</dbReference>
<comment type="caution">
    <text evidence="2">The sequence shown here is derived from an EMBL/GenBank/DDBJ whole genome shotgun (WGS) entry which is preliminary data.</text>
</comment>
<dbReference type="InterPro" id="IPR029012">
    <property type="entry name" value="Helix_hairpin_bin_sf"/>
</dbReference>
<sequence>MKAMKNLIVDRTPKGQIHMYSKGNGKLKLQSGDNNLGLLSKEWYSRHFPKLLKIVNDNYLYSKLAKYINDKSELSRDKLDGLVDIFGNEDKAKEVIGGAKVSMGQDLSPVDLVNVQMFAKRVMDLAKYRKKLNAYLVAKMSDIVPNLVAFIGEVVGAHLISHAGSLTNLSRCPSSTLQILGAEKALFRALKSKGNTAKYGLIFHSSIIRHASAKTQRSNGSFTAQMLLDLVVGFDQEAAAVVIGHLVSLKMETELMLQAPTCHPYPVDCLTRHQVQHFYLVH</sequence>
<dbReference type="InterPro" id="IPR002687">
    <property type="entry name" value="Nop_dom"/>
</dbReference>
<dbReference type="AlphaFoldDB" id="A0A9R1W2L4"/>
<dbReference type="Proteomes" id="UP000235145">
    <property type="component" value="Unassembled WGS sequence"/>
</dbReference>
<dbReference type="InterPro" id="IPR042239">
    <property type="entry name" value="Nop_C"/>
</dbReference>
<dbReference type="GO" id="GO:0032040">
    <property type="term" value="C:small-subunit processome"/>
    <property type="evidence" value="ECO:0000318"/>
    <property type="project" value="GO_Central"/>
</dbReference>
<dbReference type="PANTHER" id="PTHR10894:SF0">
    <property type="entry name" value="NUCLEOLAR PROTEIN 56"/>
    <property type="match status" value="1"/>
</dbReference>
<dbReference type="PROSITE" id="PS51358">
    <property type="entry name" value="NOP"/>
    <property type="match status" value="1"/>
</dbReference>
<evidence type="ECO:0000313" key="2">
    <source>
        <dbReference type="EMBL" id="KAJ0217220.1"/>
    </source>
</evidence>
<dbReference type="InterPro" id="IPR045056">
    <property type="entry name" value="Nop56/Nop58"/>
</dbReference>
<dbReference type="GO" id="GO:0031428">
    <property type="term" value="C:box C/D methylation guide snoRNP complex"/>
    <property type="evidence" value="ECO:0000318"/>
    <property type="project" value="GO_Central"/>
</dbReference>
<proteinExistence type="predicted"/>
<feature type="domain" description="Nop" evidence="1">
    <location>
        <begin position="143"/>
        <end position="260"/>
    </location>
</feature>